<dbReference type="PANTHER" id="PTHR10314">
    <property type="entry name" value="CYSTATHIONINE BETA-SYNTHASE"/>
    <property type="match status" value="1"/>
</dbReference>
<dbReference type="InterPro" id="IPR001926">
    <property type="entry name" value="TrpB-like_PALP"/>
</dbReference>
<dbReference type="Gene3D" id="3.40.50.1100">
    <property type="match status" value="1"/>
</dbReference>
<dbReference type="Pfam" id="PF00291">
    <property type="entry name" value="PALP"/>
    <property type="match status" value="1"/>
</dbReference>
<dbReference type="InterPro" id="IPR050214">
    <property type="entry name" value="Cys_Synth/Cystath_Beta-Synth"/>
</dbReference>
<dbReference type="SUPFAM" id="SSF53686">
    <property type="entry name" value="Tryptophan synthase beta subunit-like PLP-dependent enzymes"/>
    <property type="match status" value="1"/>
</dbReference>
<feature type="domain" description="Tryptophan synthase beta chain-like PALP" evidence="1">
    <location>
        <begin position="8"/>
        <end position="67"/>
    </location>
</feature>
<sequence>MVPKSIQMQYLDDFVEVNDQESFQMARRLAREEGMFVGGSSGSAVAGALRWLAHRPIPEQSTVVVIL</sequence>
<organism evidence="2">
    <name type="scientific">mine drainage metagenome</name>
    <dbReference type="NCBI Taxonomy" id="410659"/>
    <lineage>
        <taxon>unclassified sequences</taxon>
        <taxon>metagenomes</taxon>
        <taxon>ecological metagenomes</taxon>
    </lineage>
</organism>
<dbReference type="EMBL" id="AUZX01005038">
    <property type="protein sequence ID" value="EQD69293.1"/>
    <property type="molecule type" value="Genomic_DNA"/>
</dbReference>
<gene>
    <name evidence="2" type="ORF">B1A_06966</name>
</gene>
<evidence type="ECO:0000259" key="1">
    <source>
        <dbReference type="Pfam" id="PF00291"/>
    </source>
</evidence>
<reference evidence="2" key="1">
    <citation type="submission" date="2013-08" db="EMBL/GenBank/DDBJ databases">
        <authorList>
            <person name="Mendez C."/>
            <person name="Richter M."/>
            <person name="Ferrer M."/>
            <person name="Sanchez J."/>
        </authorList>
    </citation>
    <scope>NUCLEOTIDE SEQUENCE</scope>
</reference>
<feature type="non-terminal residue" evidence="2">
    <location>
        <position position="67"/>
    </location>
</feature>
<evidence type="ECO:0000313" key="2">
    <source>
        <dbReference type="EMBL" id="EQD69293.1"/>
    </source>
</evidence>
<accession>T1BLB2</accession>
<dbReference type="InterPro" id="IPR036052">
    <property type="entry name" value="TrpB-like_PALP_sf"/>
</dbReference>
<dbReference type="AlphaFoldDB" id="T1BLB2"/>
<name>T1BLB2_9ZZZZ</name>
<proteinExistence type="predicted"/>
<reference evidence="2" key="2">
    <citation type="journal article" date="2014" name="ISME J.">
        <title>Microbial stratification in low pH oxic and suboxic macroscopic growths along an acid mine drainage.</title>
        <authorList>
            <person name="Mendez-Garcia C."/>
            <person name="Mesa V."/>
            <person name="Sprenger R.R."/>
            <person name="Richter M."/>
            <person name="Diez M.S."/>
            <person name="Solano J."/>
            <person name="Bargiela R."/>
            <person name="Golyshina O.V."/>
            <person name="Manteca A."/>
            <person name="Ramos J.L."/>
            <person name="Gallego J.R."/>
            <person name="Llorente I."/>
            <person name="Martins Dos Santos V.A."/>
            <person name="Jensen O.N."/>
            <person name="Pelaez A.I."/>
            <person name="Sanchez J."/>
            <person name="Ferrer M."/>
        </authorList>
    </citation>
    <scope>NUCLEOTIDE SEQUENCE</scope>
</reference>
<comment type="caution">
    <text evidence="2">The sequence shown here is derived from an EMBL/GenBank/DDBJ whole genome shotgun (WGS) entry which is preliminary data.</text>
</comment>
<protein>
    <submittedName>
        <fullName evidence="2">Pyridoxal phosphate-dependent enzyme, beta subunit domain protein</fullName>
    </submittedName>
</protein>